<dbReference type="Pfam" id="PF11967">
    <property type="entry name" value="RecO_N"/>
    <property type="match status" value="1"/>
</dbReference>
<dbReference type="KEGG" id="trc:DYE49_04385"/>
<accession>A0A7M1XLQ3</accession>
<dbReference type="NCBIfam" id="TIGR00613">
    <property type="entry name" value="reco"/>
    <property type="match status" value="1"/>
</dbReference>
<dbReference type="InterPro" id="IPR037278">
    <property type="entry name" value="ARFGAP/RecO"/>
</dbReference>
<reference evidence="5 6" key="1">
    <citation type="submission" date="2018-08" db="EMBL/GenBank/DDBJ databases">
        <title>The first complete genome of Treponema rectale (CHPAT), a commensal spirochete of the bovine rectum.</title>
        <authorList>
            <person name="Staton G.J."/>
            <person name="Clegg S.R."/>
            <person name="Carter S.D."/>
            <person name="Radford A.D."/>
            <person name="Darby A."/>
            <person name="Hall N."/>
            <person name="Birtles R.J."/>
            <person name="Evans N.J."/>
        </authorList>
    </citation>
    <scope>NUCLEOTIDE SEQUENCE [LARGE SCALE GENOMIC DNA]</scope>
    <source>
        <strain evidence="5 6">CHPA</strain>
    </source>
</reference>
<dbReference type="InterPro" id="IPR022572">
    <property type="entry name" value="DNA_rep/recomb_RecO_N"/>
</dbReference>
<keyword evidence="1" id="KW-0227">DNA damage</keyword>
<dbReference type="Pfam" id="PF02565">
    <property type="entry name" value="RecO_C"/>
    <property type="match status" value="1"/>
</dbReference>
<evidence type="ECO:0000256" key="2">
    <source>
        <dbReference type="ARBA" id="ARBA00023172"/>
    </source>
</evidence>
<dbReference type="GO" id="GO:0043590">
    <property type="term" value="C:bacterial nucleoid"/>
    <property type="evidence" value="ECO:0007669"/>
    <property type="project" value="TreeGrafter"/>
</dbReference>
<gene>
    <name evidence="5" type="primary">recO</name>
    <name evidence="5" type="ORF">DYE49_04385</name>
</gene>
<dbReference type="Gene3D" id="2.40.50.140">
    <property type="entry name" value="Nucleic acid-binding proteins"/>
    <property type="match status" value="1"/>
</dbReference>
<evidence type="ECO:0000256" key="3">
    <source>
        <dbReference type="ARBA" id="ARBA00023204"/>
    </source>
</evidence>
<keyword evidence="3" id="KW-0234">DNA repair</keyword>
<dbReference type="PANTHER" id="PTHR33991">
    <property type="entry name" value="DNA REPAIR PROTEIN RECO"/>
    <property type="match status" value="1"/>
</dbReference>
<protein>
    <submittedName>
        <fullName evidence="5">DNA repair protein RecO</fullName>
    </submittedName>
</protein>
<dbReference type="InterPro" id="IPR012340">
    <property type="entry name" value="NA-bd_OB-fold"/>
</dbReference>
<dbReference type="InterPro" id="IPR003717">
    <property type="entry name" value="RecO"/>
</dbReference>
<keyword evidence="2" id="KW-0233">DNA recombination</keyword>
<dbReference type="AlphaFoldDB" id="A0A7M1XLQ3"/>
<organism evidence="5 6">
    <name type="scientific">Treponema rectale</name>
    <dbReference type="NCBI Taxonomy" id="744512"/>
    <lineage>
        <taxon>Bacteria</taxon>
        <taxon>Pseudomonadati</taxon>
        <taxon>Spirochaetota</taxon>
        <taxon>Spirochaetia</taxon>
        <taxon>Spirochaetales</taxon>
        <taxon>Treponemataceae</taxon>
        <taxon>Treponema</taxon>
    </lineage>
</organism>
<feature type="domain" description="DNA replication/recombination mediator RecO N-terminal" evidence="4">
    <location>
        <begin position="8"/>
        <end position="64"/>
    </location>
</feature>
<dbReference type="PANTHER" id="PTHR33991:SF1">
    <property type="entry name" value="DNA REPAIR PROTEIN RECO"/>
    <property type="match status" value="1"/>
</dbReference>
<sequence length="247" mass="27781">MIKRETKNTIALVLGSTQFGENSAIVSLAGEDGLFGLLAKGIYKPKSQLKPLLITGNIVQVEYQSATKGPNIASSLRVNMDVSSSLKDYASSCYLMYLQELSLSLFQYGDRFPYEEMKKIINALKEGKDVLSLSILTLGVLYHILGIEINTDHCIHCQNRKNIVSYSLEEGGYLCKNCLNKFSLSEKEEMDLYVLKYAFMDLNEDILSKVVPKNSGIRVLSELNDNIIRYFDLKPMKSFSLLLNALY</sequence>
<dbReference type="EMBL" id="CP031517">
    <property type="protein sequence ID" value="QOS39741.1"/>
    <property type="molecule type" value="Genomic_DNA"/>
</dbReference>
<proteinExistence type="predicted"/>
<evidence type="ECO:0000256" key="1">
    <source>
        <dbReference type="ARBA" id="ARBA00022763"/>
    </source>
</evidence>
<dbReference type="GO" id="GO:0006302">
    <property type="term" value="P:double-strand break repair"/>
    <property type="evidence" value="ECO:0007669"/>
    <property type="project" value="TreeGrafter"/>
</dbReference>
<name>A0A7M1XLQ3_9SPIR</name>
<evidence type="ECO:0000313" key="5">
    <source>
        <dbReference type="EMBL" id="QOS39741.1"/>
    </source>
</evidence>
<dbReference type="Proteomes" id="UP000593591">
    <property type="component" value="Chromosome"/>
</dbReference>
<evidence type="ECO:0000313" key="6">
    <source>
        <dbReference type="Proteomes" id="UP000593591"/>
    </source>
</evidence>
<dbReference type="SUPFAM" id="SSF57863">
    <property type="entry name" value="ArfGap/RecO-like zinc finger"/>
    <property type="match status" value="1"/>
</dbReference>
<dbReference type="GO" id="GO:0006310">
    <property type="term" value="P:DNA recombination"/>
    <property type="evidence" value="ECO:0007669"/>
    <property type="project" value="UniProtKB-KW"/>
</dbReference>
<evidence type="ECO:0000259" key="4">
    <source>
        <dbReference type="Pfam" id="PF11967"/>
    </source>
</evidence>